<evidence type="ECO:0000313" key="3">
    <source>
        <dbReference type="Proteomes" id="UP000229081"/>
    </source>
</evidence>
<feature type="transmembrane region" description="Helical" evidence="1">
    <location>
        <begin position="77"/>
        <end position="99"/>
    </location>
</feature>
<keyword evidence="1" id="KW-1133">Transmembrane helix</keyword>
<dbReference type="EMBL" id="CP024923">
    <property type="protein sequence ID" value="ATY30967.1"/>
    <property type="molecule type" value="Genomic_DNA"/>
</dbReference>
<evidence type="ECO:0000256" key="1">
    <source>
        <dbReference type="SAM" id="Phobius"/>
    </source>
</evidence>
<accession>A0A2K8MAU5</accession>
<organism evidence="2 3">
    <name type="scientific">Sphingomonas psychrotolerans</name>
    <dbReference type="NCBI Taxonomy" id="1327635"/>
    <lineage>
        <taxon>Bacteria</taxon>
        <taxon>Pseudomonadati</taxon>
        <taxon>Pseudomonadota</taxon>
        <taxon>Alphaproteobacteria</taxon>
        <taxon>Sphingomonadales</taxon>
        <taxon>Sphingomonadaceae</taxon>
        <taxon>Sphingomonas</taxon>
    </lineage>
</organism>
<evidence type="ECO:0000313" key="2">
    <source>
        <dbReference type="EMBL" id="ATY30967.1"/>
    </source>
</evidence>
<dbReference type="AlphaFoldDB" id="A0A2K8MAU5"/>
<gene>
    <name evidence="2" type="ORF">CVN68_02335</name>
</gene>
<keyword evidence="3" id="KW-1185">Reference proteome</keyword>
<dbReference type="KEGG" id="sphc:CVN68_02335"/>
<protein>
    <submittedName>
        <fullName evidence="2">Uncharacterized protein</fullName>
    </submittedName>
</protein>
<proteinExistence type="predicted"/>
<sequence length="133" mass="14518">MMAGDLAQRMRLLRDEQLFEIVYSRPEDGIVPEAIDAARSELAVRNISESENYELREQVLEGHQDDASRATRHLSGFAVAVFMVFGLTLVGTFGIFGLFATGRRQMAIDAIYATFVGIALAGALLLVAVLILG</sequence>
<feature type="transmembrane region" description="Helical" evidence="1">
    <location>
        <begin position="111"/>
        <end position="132"/>
    </location>
</feature>
<name>A0A2K8MAU5_9SPHN</name>
<dbReference type="Proteomes" id="UP000229081">
    <property type="component" value="Chromosome"/>
</dbReference>
<keyword evidence="1" id="KW-0812">Transmembrane</keyword>
<keyword evidence="1" id="KW-0472">Membrane</keyword>
<reference evidence="2 3" key="1">
    <citation type="submission" date="2017-11" db="EMBL/GenBank/DDBJ databases">
        <title>Complete genome sequence of Sphingomonas sp. Strain Cra20, a psychrotolerant potential plant growth promoting rhizobacteria.</title>
        <authorList>
            <person name="Luo Y."/>
        </authorList>
    </citation>
    <scope>NUCLEOTIDE SEQUENCE [LARGE SCALE GENOMIC DNA]</scope>
    <source>
        <strain evidence="2 3">Cra20</strain>
    </source>
</reference>